<sequence length="115" mass="12775">MGILRKTMSISTAGMIGYRSKGERAVKYAKQTRNAARVQVVQTGVMIENQRQMINQNDHANVREAVRDMRGELGAPAPVPVVAPPAGFYSDPQGDASLLRWFDGLQWTSMTRPRD</sequence>
<protein>
    <submittedName>
        <fullName evidence="2">DUF2510 domain-containing protein</fullName>
    </submittedName>
</protein>
<proteinExistence type="predicted"/>
<organism evidence="2 3">
    <name type="scientific">Goekera deserti</name>
    <dbReference type="NCBI Taxonomy" id="2497753"/>
    <lineage>
        <taxon>Bacteria</taxon>
        <taxon>Bacillati</taxon>
        <taxon>Actinomycetota</taxon>
        <taxon>Actinomycetes</taxon>
        <taxon>Geodermatophilales</taxon>
        <taxon>Geodermatophilaceae</taxon>
        <taxon>Goekera</taxon>
    </lineage>
</organism>
<reference evidence="2 3" key="1">
    <citation type="submission" date="2020-02" db="EMBL/GenBank/DDBJ databases">
        <title>The whole genome sequence of CPCC 205119.</title>
        <authorList>
            <person name="Jiang Z."/>
        </authorList>
    </citation>
    <scope>NUCLEOTIDE SEQUENCE [LARGE SCALE GENOMIC DNA]</scope>
    <source>
        <strain evidence="2 3">CPCC 205119</strain>
    </source>
</reference>
<accession>A0A7K3WFW0</accession>
<dbReference type="AlphaFoldDB" id="A0A7K3WFW0"/>
<keyword evidence="3" id="KW-1185">Reference proteome</keyword>
<dbReference type="Proteomes" id="UP000470470">
    <property type="component" value="Unassembled WGS sequence"/>
</dbReference>
<dbReference type="EMBL" id="JAAGWK010000022">
    <property type="protein sequence ID" value="NEL55391.1"/>
    <property type="molecule type" value="Genomic_DNA"/>
</dbReference>
<evidence type="ECO:0000313" key="3">
    <source>
        <dbReference type="Proteomes" id="UP000470470"/>
    </source>
</evidence>
<feature type="domain" description="DUF2510" evidence="1">
    <location>
        <begin position="86"/>
        <end position="114"/>
    </location>
</feature>
<dbReference type="RefSeq" id="WP_152727337.1">
    <property type="nucleotide sequence ID" value="NZ_JAABOZ010000001.1"/>
</dbReference>
<name>A0A7K3WFW0_9ACTN</name>
<gene>
    <name evidence="2" type="ORF">G1H19_15485</name>
</gene>
<evidence type="ECO:0000259" key="1">
    <source>
        <dbReference type="Pfam" id="PF10708"/>
    </source>
</evidence>
<dbReference type="InterPro" id="IPR018929">
    <property type="entry name" value="DUF2510"/>
</dbReference>
<evidence type="ECO:0000313" key="2">
    <source>
        <dbReference type="EMBL" id="NEL55391.1"/>
    </source>
</evidence>
<comment type="caution">
    <text evidence="2">The sequence shown here is derived from an EMBL/GenBank/DDBJ whole genome shotgun (WGS) entry which is preliminary data.</text>
</comment>
<dbReference type="Pfam" id="PF10708">
    <property type="entry name" value="DUF2510"/>
    <property type="match status" value="1"/>
</dbReference>